<evidence type="ECO:0000256" key="1">
    <source>
        <dbReference type="SAM" id="Phobius"/>
    </source>
</evidence>
<organism evidence="2 3">
    <name type="scientific">Sphingomonas glacialis</name>
    <dbReference type="NCBI Taxonomy" id="658225"/>
    <lineage>
        <taxon>Bacteria</taxon>
        <taxon>Pseudomonadati</taxon>
        <taxon>Pseudomonadota</taxon>
        <taxon>Alphaproteobacteria</taxon>
        <taxon>Sphingomonadales</taxon>
        <taxon>Sphingomonadaceae</taxon>
        <taxon>Sphingomonas</taxon>
    </lineage>
</organism>
<proteinExistence type="predicted"/>
<feature type="transmembrane region" description="Helical" evidence="1">
    <location>
        <begin position="20"/>
        <end position="39"/>
    </location>
</feature>
<dbReference type="EMBL" id="BNAQ01000003">
    <property type="protein sequence ID" value="GHH17727.1"/>
    <property type="molecule type" value="Genomic_DNA"/>
</dbReference>
<feature type="transmembrane region" description="Helical" evidence="1">
    <location>
        <begin position="346"/>
        <end position="364"/>
    </location>
</feature>
<evidence type="ECO:0000313" key="3">
    <source>
        <dbReference type="Proteomes" id="UP000652430"/>
    </source>
</evidence>
<name>A0ABQ3LJW5_9SPHN</name>
<feature type="transmembrane region" description="Helical" evidence="1">
    <location>
        <begin position="267"/>
        <end position="287"/>
    </location>
</feature>
<dbReference type="Proteomes" id="UP000652430">
    <property type="component" value="Unassembled WGS sequence"/>
</dbReference>
<feature type="transmembrane region" description="Helical" evidence="1">
    <location>
        <begin position="168"/>
        <end position="198"/>
    </location>
</feature>
<sequence>MTDIAASSFRSSVTRVPRWVLLFGVALLVRALTFGNPILHVDEEFYYATAHAIVHGAIPYVDVWDRKPVGLFLLYVPAAALGLPLGIWAYQAMALASVTATATLIARLADRAGWAKGALPAAIAYLLWLNLLEGEGGQTPVFYNLLMVGAASLLAPRPDDAAHPTRRLAHGCAALALVGLALQIKYTVVFEGAFFGLWWMAREWRLGRSWWGVVLLATPLAVLAAVPTVAVWAWFGAHGLGDAFLYANFESIGARGSDPIPRELGNLALMLLIGSPLGAMAILAARLPAHDDTQALRRWLVGWAIVAALGILVFRGYFDHYGLPLLVPFCVCAAGFFAEHYRATQVRVPLLIVVLLASQIVLLVKRHERGTPADLAAVTRAVGHGPGCLYVFSGSPMLYPLADRCTVTRYRFPRHIGQAKERGAIGVDQQAELERIMAQSPEIVVLGPVYSGERADLRALFERYVAARYRQRSDLPLGRGRIAVYALR</sequence>
<gene>
    <name evidence="2" type="ORF">GCM10008023_22590</name>
</gene>
<feature type="transmembrane region" description="Helical" evidence="1">
    <location>
        <begin position="299"/>
        <end position="318"/>
    </location>
</feature>
<keyword evidence="1" id="KW-0472">Membrane</keyword>
<comment type="caution">
    <text evidence="2">The sequence shown here is derived from an EMBL/GenBank/DDBJ whole genome shotgun (WGS) entry which is preliminary data.</text>
</comment>
<keyword evidence="3" id="KW-1185">Reference proteome</keyword>
<feature type="transmembrane region" description="Helical" evidence="1">
    <location>
        <begin position="113"/>
        <end position="132"/>
    </location>
</feature>
<accession>A0ABQ3LJW5</accession>
<keyword evidence="1" id="KW-1133">Transmembrane helix</keyword>
<evidence type="ECO:0000313" key="2">
    <source>
        <dbReference type="EMBL" id="GHH17727.1"/>
    </source>
</evidence>
<keyword evidence="1" id="KW-0812">Transmembrane</keyword>
<protein>
    <recommendedName>
        <fullName evidence="4">Glycosyltransferase RgtA/B/C/D-like domain-containing protein</fullName>
    </recommendedName>
</protein>
<feature type="transmembrane region" description="Helical" evidence="1">
    <location>
        <begin position="71"/>
        <end position="93"/>
    </location>
</feature>
<reference evidence="3" key="1">
    <citation type="journal article" date="2019" name="Int. J. Syst. Evol. Microbiol.">
        <title>The Global Catalogue of Microorganisms (GCM) 10K type strain sequencing project: providing services to taxonomists for standard genome sequencing and annotation.</title>
        <authorList>
            <consortium name="The Broad Institute Genomics Platform"/>
            <consortium name="The Broad Institute Genome Sequencing Center for Infectious Disease"/>
            <person name="Wu L."/>
            <person name="Ma J."/>
        </authorList>
    </citation>
    <scope>NUCLEOTIDE SEQUENCE [LARGE SCALE GENOMIC DNA]</scope>
    <source>
        <strain evidence="3">CGMCC 1.8957</strain>
    </source>
</reference>
<feature type="transmembrane region" description="Helical" evidence="1">
    <location>
        <begin position="210"/>
        <end position="235"/>
    </location>
</feature>
<evidence type="ECO:0008006" key="4">
    <source>
        <dbReference type="Google" id="ProtNLM"/>
    </source>
</evidence>
<dbReference type="RefSeq" id="WP_229839374.1">
    <property type="nucleotide sequence ID" value="NZ_BNAQ01000003.1"/>
</dbReference>